<name>A0AAQ3TEQ2_PASNO</name>
<evidence type="ECO:0000256" key="1">
    <source>
        <dbReference type="SAM" id="MobiDB-lite"/>
    </source>
</evidence>
<feature type="region of interest" description="Disordered" evidence="1">
    <location>
        <begin position="153"/>
        <end position="221"/>
    </location>
</feature>
<evidence type="ECO:0000313" key="2">
    <source>
        <dbReference type="EMBL" id="WVZ72629.1"/>
    </source>
</evidence>
<evidence type="ECO:0000313" key="3">
    <source>
        <dbReference type="Proteomes" id="UP001341281"/>
    </source>
</evidence>
<reference evidence="2 3" key="1">
    <citation type="submission" date="2024-02" db="EMBL/GenBank/DDBJ databases">
        <title>High-quality chromosome-scale genome assembly of Pensacola bahiagrass (Paspalum notatum Flugge var. saurae).</title>
        <authorList>
            <person name="Vega J.M."/>
            <person name="Podio M."/>
            <person name="Orjuela J."/>
            <person name="Siena L.A."/>
            <person name="Pessino S.C."/>
            <person name="Combes M.C."/>
            <person name="Mariac C."/>
            <person name="Albertini E."/>
            <person name="Pupilli F."/>
            <person name="Ortiz J.P.A."/>
            <person name="Leblanc O."/>
        </authorList>
    </citation>
    <scope>NUCLEOTIDE SEQUENCE [LARGE SCALE GENOMIC DNA]</scope>
    <source>
        <strain evidence="2">R1</strain>
        <tissue evidence="2">Leaf</tissue>
    </source>
</reference>
<proteinExistence type="predicted"/>
<organism evidence="2 3">
    <name type="scientific">Paspalum notatum var. saurae</name>
    <dbReference type="NCBI Taxonomy" id="547442"/>
    <lineage>
        <taxon>Eukaryota</taxon>
        <taxon>Viridiplantae</taxon>
        <taxon>Streptophyta</taxon>
        <taxon>Embryophyta</taxon>
        <taxon>Tracheophyta</taxon>
        <taxon>Spermatophyta</taxon>
        <taxon>Magnoliopsida</taxon>
        <taxon>Liliopsida</taxon>
        <taxon>Poales</taxon>
        <taxon>Poaceae</taxon>
        <taxon>PACMAD clade</taxon>
        <taxon>Panicoideae</taxon>
        <taxon>Andropogonodae</taxon>
        <taxon>Paspaleae</taxon>
        <taxon>Paspalinae</taxon>
        <taxon>Paspalum</taxon>
    </lineage>
</organism>
<gene>
    <name evidence="2" type="ORF">U9M48_021056</name>
</gene>
<dbReference type="Proteomes" id="UP001341281">
    <property type="component" value="Chromosome 04"/>
</dbReference>
<dbReference type="AlphaFoldDB" id="A0AAQ3TEQ2"/>
<dbReference type="EMBL" id="CP144748">
    <property type="protein sequence ID" value="WVZ72629.1"/>
    <property type="molecule type" value="Genomic_DNA"/>
</dbReference>
<feature type="compositionally biased region" description="Polar residues" evidence="1">
    <location>
        <begin position="202"/>
        <end position="221"/>
    </location>
</feature>
<accession>A0AAQ3TEQ2</accession>
<keyword evidence="3" id="KW-1185">Reference proteome</keyword>
<feature type="compositionally biased region" description="Low complexity" evidence="1">
    <location>
        <begin position="184"/>
        <end position="196"/>
    </location>
</feature>
<sequence>GKGVRQIYPACRLPGNKKVKEKLLFIIRRSSSQGEPGSGAGACAAAAAAVEEVVRDAVARGDGGRGPHGVVGDHVVVEELEVDLRVDGVAGALADVVEHAAGAEHDGEVLQLHLGALLQAPPARLESPEGVPGDGAHAVDALVEHVLRPRHVGVRGTSSQSMSGYPAPPTTHCPRSSPAAPRFSYSADRSSTSASDMEPGQPMQTSVKAPAASTTPCTVME</sequence>
<feature type="non-terminal residue" evidence="2">
    <location>
        <position position="221"/>
    </location>
</feature>
<protein>
    <submittedName>
        <fullName evidence="2">Uncharacterized protein</fullName>
    </submittedName>
</protein>